<name>A0A5S6QF28_TRIMR</name>
<dbReference type="Pfam" id="PF00567">
    <property type="entry name" value="TUDOR"/>
    <property type="match status" value="1"/>
</dbReference>
<evidence type="ECO:0000259" key="2">
    <source>
        <dbReference type="Pfam" id="PF00567"/>
    </source>
</evidence>
<proteinExistence type="predicted"/>
<evidence type="ECO:0000313" key="4">
    <source>
        <dbReference type="WBParaSite" id="TMUE_1000005823.1"/>
    </source>
</evidence>
<evidence type="ECO:0000313" key="3">
    <source>
        <dbReference type="Proteomes" id="UP000046395"/>
    </source>
</evidence>
<dbReference type="InterPro" id="IPR035437">
    <property type="entry name" value="SNase_OB-fold_sf"/>
</dbReference>
<feature type="region of interest" description="Disordered" evidence="1">
    <location>
        <begin position="1"/>
        <end position="40"/>
    </location>
</feature>
<accession>A0A5S6QF28</accession>
<organism evidence="3 4">
    <name type="scientific">Trichuris muris</name>
    <name type="common">Mouse whipworm</name>
    <dbReference type="NCBI Taxonomy" id="70415"/>
    <lineage>
        <taxon>Eukaryota</taxon>
        <taxon>Metazoa</taxon>
        <taxon>Ecdysozoa</taxon>
        <taxon>Nematoda</taxon>
        <taxon>Enoplea</taxon>
        <taxon>Dorylaimia</taxon>
        <taxon>Trichinellida</taxon>
        <taxon>Trichuridae</taxon>
        <taxon>Trichuris</taxon>
    </lineage>
</organism>
<dbReference type="Gene3D" id="2.30.30.140">
    <property type="match status" value="1"/>
</dbReference>
<keyword evidence="3" id="KW-1185">Reference proteome</keyword>
<dbReference type="Gene3D" id="2.40.50.90">
    <property type="match status" value="1"/>
</dbReference>
<evidence type="ECO:0000256" key="1">
    <source>
        <dbReference type="SAM" id="MobiDB-lite"/>
    </source>
</evidence>
<protein>
    <submittedName>
        <fullName evidence="4">Tudor domain-containing protein</fullName>
    </submittedName>
</protein>
<dbReference type="InterPro" id="IPR002999">
    <property type="entry name" value="Tudor"/>
</dbReference>
<sequence length="374" mass="42594">MPKPKRRGLSEYSQSANKMRKTDDQEDLLNDQTSTQANQSECSTFANDERCIEDYREFKANTIDPKWAGFRAPAVCTATTCSESPMKFRCDVDKFFSIPDSVEPEIVNDASASEPYDMCTDMETCEKVDNFTMARKYLPMETLLNKAFPKFRIVEAERTPIKILKWDDESSFTVRFEALDPLYEYIFDAMDIFYNAFTFEPLSYEYGQNFPCAVEAGKLWHRGMTLQLGYNGRVQVHLVDTSEVVWFPRRKVVPLAKIFALTPPLAVACCIHGSTWHEEKKWPPHNSRSWVMRHSNNLVATAEAYRPGKLAISLEYATEDESEGDEAASSEEPDIGIFSDDFLRMVEAQIESWTITANGSPVPAVRIVESDDSS</sequence>
<reference evidence="4" key="1">
    <citation type="submission" date="2019-12" db="UniProtKB">
        <authorList>
            <consortium name="WormBaseParasite"/>
        </authorList>
    </citation>
    <scope>IDENTIFICATION</scope>
</reference>
<dbReference type="WBParaSite" id="TMUE_1000005823.1">
    <property type="protein sequence ID" value="TMUE_1000005823.1"/>
    <property type="gene ID" value="WBGene00288373"/>
</dbReference>
<dbReference type="GO" id="GO:0005737">
    <property type="term" value="C:cytoplasm"/>
    <property type="evidence" value="ECO:0007669"/>
    <property type="project" value="UniProtKB-ARBA"/>
</dbReference>
<dbReference type="AlphaFoldDB" id="A0A5S6QF28"/>
<dbReference type="SUPFAM" id="SSF63748">
    <property type="entry name" value="Tudor/PWWP/MBT"/>
    <property type="match status" value="1"/>
</dbReference>
<feature type="domain" description="Tudor" evidence="2">
    <location>
        <begin position="156"/>
        <end position="273"/>
    </location>
</feature>
<feature type="compositionally biased region" description="Polar residues" evidence="1">
    <location>
        <begin position="30"/>
        <end position="40"/>
    </location>
</feature>
<dbReference type="Proteomes" id="UP000046395">
    <property type="component" value="Unassembled WGS sequence"/>
</dbReference>